<dbReference type="EMBL" id="OKRB01000068">
    <property type="protein sequence ID" value="SPE18557.1"/>
    <property type="molecule type" value="Genomic_DNA"/>
</dbReference>
<protein>
    <submittedName>
        <fullName evidence="2">Uncharacterized protein</fullName>
    </submittedName>
</protein>
<reference evidence="3" key="1">
    <citation type="submission" date="2018-02" db="EMBL/GenBank/DDBJ databases">
        <authorList>
            <person name="Hausmann B."/>
        </authorList>
    </citation>
    <scope>NUCLEOTIDE SEQUENCE [LARGE SCALE GENOMIC DNA]</scope>
    <source>
        <strain evidence="3">Peat soil MAG SbA5</strain>
    </source>
</reference>
<feature type="transmembrane region" description="Helical" evidence="1">
    <location>
        <begin position="23"/>
        <end position="46"/>
    </location>
</feature>
<keyword evidence="1" id="KW-0472">Membrane</keyword>
<keyword evidence="1" id="KW-0812">Transmembrane</keyword>
<dbReference type="AlphaFoldDB" id="A0A2N9L5G8"/>
<keyword evidence="1" id="KW-1133">Transmembrane helix</keyword>
<accession>A0A2N9L5G8</accession>
<evidence type="ECO:0000313" key="3">
    <source>
        <dbReference type="Proteomes" id="UP000239735"/>
    </source>
</evidence>
<evidence type="ECO:0000313" key="2">
    <source>
        <dbReference type="EMBL" id="SPE18557.1"/>
    </source>
</evidence>
<dbReference type="Proteomes" id="UP000239735">
    <property type="component" value="Unassembled WGS sequence"/>
</dbReference>
<proteinExistence type="predicted"/>
<gene>
    <name evidence="2" type="ORF">SBA5_160041</name>
</gene>
<organism evidence="2 3">
    <name type="scientific">Candidatus Sulfuritelmatomonas gaucii</name>
    <dbReference type="NCBI Taxonomy" id="2043161"/>
    <lineage>
        <taxon>Bacteria</taxon>
        <taxon>Pseudomonadati</taxon>
        <taxon>Acidobacteriota</taxon>
        <taxon>Terriglobia</taxon>
        <taxon>Terriglobales</taxon>
        <taxon>Acidobacteriaceae</taxon>
        <taxon>Candidatus Sulfuritelmatomonas</taxon>
    </lineage>
</organism>
<sequence>MSCLKPNATAISLRDRVPDPCDVLVFVAREGLFPLTSSFLITIFLASTHGRRSSWRYAPACAACKIQHHRLRQHCRRRTRQGLLSRHPWSHSACRRAALRAGL</sequence>
<evidence type="ECO:0000256" key="1">
    <source>
        <dbReference type="SAM" id="Phobius"/>
    </source>
</evidence>
<name>A0A2N9L5G8_9BACT</name>